<evidence type="ECO:0000256" key="1">
    <source>
        <dbReference type="ARBA" id="ARBA00004162"/>
    </source>
</evidence>
<keyword evidence="8" id="KW-1015">Disulfide bond</keyword>
<dbReference type="SMART" id="SM00409">
    <property type="entry name" value="IG"/>
    <property type="match status" value="4"/>
</dbReference>
<reference evidence="14" key="1">
    <citation type="submission" date="2018-03" db="EMBL/GenBank/DDBJ databases">
        <title>ARS-UCD1.2.</title>
        <authorList>
            <person name="Rosen B.D."/>
            <person name="Bickhart D.M."/>
            <person name="Koren S."/>
            <person name="Schnabel R.D."/>
            <person name="Hall R."/>
            <person name="Zimin A."/>
            <person name="Dreischer C."/>
            <person name="Schultheiss S."/>
            <person name="Schroeder S.G."/>
            <person name="Elsik C.G."/>
            <person name="Couldrey C."/>
            <person name="Liu G.E."/>
            <person name="Van Tassell C.P."/>
            <person name="Phillippy A.M."/>
            <person name="Smith T.P.L."/>
            <person name="Medrano J.F."/>
        </authorList>
    </citation>
    <scope>NUCLEOTIDE SEQUENCE [LARGE SCALE GENOMIC DNA]</scope>
    <source>
        <strain evidence="14">Hereford</strain>
    </source>
</reference>
<dbReference type="Pfam" id="PF00047">
    <property type="entry name" value="ig"/>
    <property type="match status" value="1"/>
</dbReference>
<dbReference type="PANTHER" id="PTHR11738:SF179">
    <property type="entry name" value="LEUKOCYTE IMMUNOGLOBULIN-LIKE RECEPTOR SUBFAMILY A MEMBER 5"/>
    <property type="match status" value="1"/>
</dbReference>
<keyword evidence="15" id="KW-1185">Reference proteome</keyword>
<dbReference type="Proteomes" id="UP000009136">
    <property type="component" value="Unassembled WGS sequence"/>
</dbReference>
<gene>
    <name evidence="14" type="primary">LOC790255</name>
</gene>
<dbReference type="InterPro" id="IPR036179">
    <property type="entry name" value="Ig-like_dom_sf"/>
</dbReference>
<comment type="subcellular location">
    <subcellularLocation>
        <location evidence="1">Cell membrane</location>
        <topology evidence="1">Single-pass membrane protein</topology>
    </subcellularLocation>
</comment>
<evidence type="ECO:0000256" key="6">
    <source>
        <dbReference type="ARBA" id="ARBA00022989"/>
    </source>
</evidence>
<evidence type="ECO:0000256" key="12">
    <source>
        <dbReference type="SAM" id="SignalP"/>
    </source>
</evidence>
<dbReference type="InterPro" id="IPR003598">
    <property type="entry name" value="Ig_sub2"/>
</dbReference>
<dbReference type="AlphaFoldDB" id="A0A3Q1LKL6"/>
<dbReference type="SUPFAM" id="SSF48726">
    <property type="entry name" value="Immunoglobulin"/>
    <property type="match status" value="4"/>
</dbReference>
<dbReference type="InterPro" id="IPR003599">
    <property type="entry name" value="Ig_sub"/>
</dbReference>
<organism evidence="14 15">
    <name type="scientific">Bos taurus</name>
    <name type="common">Bovine</name>
    <dbReference type="NCBI Taxonomy" id="9913"/>
    <lineage>
        <taxon>Eukaryota</taxon>
        <taxon>Metazoa</taxon>
        <taxon>Chordata</taxon>
        <taxon>Craniata</taxon>
        <taxon>Vertebrata</taxon>
        <taxon>Euteleostomi</taxon>
        <taxon>Mammalia</taxon>
        <taxon>Eutheria</taxon>
        <taxon>Laurasiatheria</taxon>
        <taxon>Artiodactyla</taxon>
        <taxon>Ruminantia</taxon>
        <taxon>Pecora</taxon>
        <taxon>Bovidae</taxon>
        <taxon>Bovinae</taxon>
        <taxon>Bos</taxon>
    </lineage>
</organism>
<keyword evidence="6" id="KW-1133">Transmembrane helix</keyword>
<evidence type="ECO:0000256" key="5">
    <source>
        <dbReference type="ARBA" id="ARBA00022737"/>
    </source>
</evidence>
<dbReference type="InterPro" id="IPR013151">
    <property type="entry name" value="Immunoglobulin_dom"/>
</dbReference>
<dbReference type="Pfam" id="PF13895">
    <property type="entry name" value="Ig_2"/>
    <property type="match status" value="1"/>
</dbReference>
<dbReference type="GO" id="GO:0005886">
    <property type="term" value="C:plasma membrane"/>
    <property type="evidence" value="ECO:0007669"/>
    <property type="project" value="UniProtKB-SubCell"/>
</dbReference>
<dbReference type="GlyGen" id="A0A3Q1LKL6">
    <property type="glycosylation" value="1 site"/>
</dbReference>
<feature type="domain" description="Ig-like" evidence="13">
    <location>
        <begin position="27"/>
        <end position="114"/>
    </location>
</feature>
<feature type="compositionally biased region" description="Polar residues" evidence="11">
    <location>
        <begin position="511"/>
        <end position="520"/>
    </location>
</feature>
<keyword evidence="7" id="KW-0472">Membrane</keyword>
<dbReference type="InterPro" id="IPR013783">
    <property type="entry name" value="Ig-like_fold"/>
</dbReference>
<accession>A0A3Q1LKL6</accession>
<proteinExistence type="predicted"/>
<dbReference type="Bgee" id="ENSBTAG00000048555">
    <property type="expression patterns" value="Expressed in monocyte and 75 other cell types or tissues"/>
</dbReference>
<keyword evidence="9" id="KW-0325">Glycoprotein</keyword>
<dbReference type="GO" id="GO:0007166">
    <property type="term" value="P:cell surface receptor signaling pathway"/>
    <property type="evidence" value="ECO:0007669"/>
    <property type="project" value="UniProtKB-ARBA"/>
</dbReference>
<evidence type="ECO:0000313" key="14">
    <source>
        <dbReference type="Ensembl" id="ENSBTAP00000057016.3"/>
    </source>
</evidence>
<evidence type="ECO:0000256" key="9">
    <source>
        <dbReference type="ARBA" id="ARBA00023180"/>
    </source>
</evidence>
<name>A0A3Q1LKL6_BOVIN</name>
<evidence type="ECO:0000313" key="15">
    <source>
        <dbReference type="Proteomes" id="UP000009136"/>
    </source>
</evidence>
<dbReference type="CDD" id="cd05751">
    <property type="entry name" value="IgC2_D1_LILR_KIR_like"/>
    <property type="match status" value="1"/>
</dbReference>
<dbReference type="PROSITE" id="PS50835">
    <property type="entry name" value="IG_LIKE"/>
    <property type="match status" value="2"/>
</dbReference>
<evidence type="ECO:0000256" key="8">
    <source>
        <dbReference type="ARBA" id="ARBA00023157"/>
    </source>
</evidence>
<dbReference type="Ensembl" id="ENSBTAT00000074712.3">
    <property type="protein sequence ID" value="ENSBTAP00000057016.3"/>
    <property type="gene ID" value="ENSBTAG00000065727.2"/>
</dbReference>
<reference evidence="14" key="2">
    <citation type="submission" date="2025-08" db="UniProtKB">
        <authorList>
            <consortium name="Ensembl"/>
        </authorList>
    </citation>
    <scope>IDENTIFICATION</scope>
    <source>
        <strain evidence="14">Hereford</strain>
    </source>
</reference>
<dbReference type="InterPro" id="IPR007110">
    <property type="entry name" value="Ig-like_dom"/>
</dbReference>
<evidence type="ECO:0000259" key="13">
    <source>
        <dbReference type="PROSITE" id="PS50835"/>
    </source>
</evidence>
<protein>
    <recommendedName>
        <fullName evidence="13">Ig-like domain-containing protein</fullName>
    </recommendedName>
</protein>
<dbReference type="SMART" id="SM00408">
    <property type="entry name" value="IGc2"/>
    <property type="match status" value="3"/>
</dbReference>
<feature type="region of interest" description="Disordered" evidence="11">
    <location>
        <begin position="471"/>
        <end position="520"/>
    </location>
</feature>
<keyword evidence="2" id="KW-1003">Cell membrane</keyword>
<sequence length="561" mass="60268">MAPMLPALLCLGLSVGLRTQVQAGTLPKPTIWAEPGSVVSWGSPVTIWCQGPPGAQEFHLDKEGNPVFWDREKPPGPRDKARFSIHYMGQDHAGSYQCYYRTRTGWSERSDPLQLVVTGPYGKPSLSALPSPVVMSGGNVTLQCGFHQGFNRFLLTKEGEDESSRALDGQQMLDGQTQALFPVGPVTPGHGWTFRCYGFYRDTPPVWSAPSDPLELLVPGLSGKPSLLTPQGPVVTSGRNLTLQCRSDVGYTRFALSKEGRQDLPQRPAQRPQGGLYQADFPLGPVGTFHRGQYRCYGGHGLSSEWSAPSETLELLVAGRLRDRPSLSVRPGPSVAPGETVTLLCQSGERTDTFLLSKEGAAHRPLRLRSQDQDGRYQAEFSLSPVTSAHGGTYRCYGSLSTDPYLLSQPSEPLALVVSGEARSVRLTQQLGALPWEPSAVVEEGALREGPPEGGASEPAPRPFLPHWGPGRAGGQCKGLAEATGPCRAEGSEVGTPGRPGAPLPGLNLPRSHSPSHTPDSNLWSLGALCSGETAQPRAVWEPEDLIPPQVINGKHRLQGL</sequence>
<evidence type="ECO:0000256" key="10">
    <source>
        <dbReference type="ARBA" id="ARBA00023319"/>
    </source>
</evidence>
<dbReference type="InterPro" id="IPR050412">
    <property type="entry name" value="Ig-like_Receptors_ImmuneReg"/>
</dbReference>
<dbReference type="PANTHER" id="PTHR11738">
    <property type="entry name" value="MHC CLASS I NK CELL RECEPTOR"/>
    <property type="match status" value="1"/>
</dbReference>
<feature type="chain" id="PRO_5047474804" description="Ig-like domain-containing protein" evidence="12">
    <location>
        <begin position="24"/>
        <end position="561"/>
    </location>
</feature>
<keyword evidence="3" id="KW-0812">Transmembrane</keyword>
<evidence type="ECO:0000256" key="2">
    <source>
        <dbReference type="ARBA" id="ARBA00022475"/>
    </source>
</evidence>
<evidence type="ECO:0000256" key="11">
    <source>
        <dbReference type="SAM" id="MobiDB-lite"/>
    </source>
</evidence>
<evidence type="ECO:0000256" key="3">
    <source>
        <dbReference type="ARBA" id="ARBA00022692"/>
    </source>
</evidence>
<reference evidence="14" key="3">
    <citation type="submission" date="2025-09" db="UniProtKB">
        <authorList>
            <consortium name="Ensembl"/>
        </authorList>
    </citation>
    <scope>IDENTIFICATION</scope>
    <source>
        <strain evidence="14">Hereford</strain>
    </source>
</reference>
<feature type="domain" description="Ig-like" evidence="13">
    <location>
        <begin position="325"/>
        <end position="396"/>
    </location>
</feature>
<feature type="signal peptide" evidence="12">
    <location>
        <begin position="1"/>
        <end position="23"/>
    </location>
</feature>
<evidence type="ECO:0000256" key="7">
    <source>
        <dbReference type="ARBA" id="ARBA00023136"/>
    </source>
</evidence>
<keyword evidence="5" id="KW-0677">Repeat</keyword>
<keyword evidence="4 12" id="KW-0732">Signal</keyword>
<keyword evidence="10" id="KW-0393">Immunoglobulin domain</keyword>
<dbReference type="GeneTree" id="ENSGT01100000263478"/>
<dbReference type="Gene3D" id="2.60.40.10">
    <property type="entry name" value="Immunoglobulins"/>
    <property type="match status" value="4"/>
</dbReference>
<dbReference type="VEuPathDB" id="HostDB:ENSBTAG00000048555"/>
<evidence type="ECO:0000256" key="4">
    <source>
        <dbReference type="ARBA" id="ARBA00022729"/>
    </source>
</evidence>